<dbReference type="InterPro" id="IPR000315">
    <property type="entry name" value="Znf_B-box"/>
</dbReference>
<dbReference type="GO" id="GO:0008270">
    <property type="term" value="F:zinc ion binding"/>
    <property type="evidence" value="ECO:0007669"/>
    <property type="project" value="UniProtKB-KW"/>
</dbReference>
<dbReference type="SMART" id="SM00336">
    <property type="entry name" value="BBOX"/>
    <property type="match status" value="2"/>
</dbReference>
<evidence type="ECO:0000313" key="11">
    <source>
        <dbReference type="EMBL" id="CAI9780716.1"/>
    </source>
</evidence>
<keyword evidence="6 8" id="KW-0539">Nucleus</keyword>
<dbReference type="PANTHER" id="PTHR31319:SF39">
    <property type="entry name" value="ZINC FINGER PROTEIN CONSTANS-LIKE 1"/>
    <property type="match status" value="1"/>
</dbReference>
<sequence length="343" mass="37755">MLKEENGDTSNNLARMCDTCQAAPWTVYCRTDAAYLCNGCDGRIHSANRVASRHERVWVCGACESAPAAFFCKADAASLCTTCDADIHSANPVARRHKRVPIPGSLYGPSAATPGALIMSPTGDANDADDEFLTPEEDEAASLLSLNPVKNSENEENNDGQLLGEADEYLDLNEYNSCQEIQFTDDNDKKLYGGDSVVPVQYGSKGQKEVHKNSFQSDMEYEISNAGNGYHSVSISSLDVGVVPESSVSQQRPLKGTIDLFPSPPIQMPTQLSAMDREARVLRYREKRKMRKFQKTIRYATRKAYAETRPRIKGRFAKRTDVDQMFSTSSIADSAGYGIIPSF</sequence>
<comment type="subcellular location">
    <subcellularLocation>
        <location evidence="1 8">Nucleus</location>
    </subcellularLocation>
</comment>
<gene>
    <name evidence="11" type="ORF">FPE_LOCUS28146</name>
</gene>
<dbReference type="PROSITE" id="PS50119">
    <property type="entry name" value="ZF_BBOX"/>
    <property type="match status" value="2"/>
</dbReference>
<dbReference type="GO" id="GO:0009909">
    <property type="term" value="P:regulation of flower development"/>
    <property type="evidence" value="ECO:0007669"/>
    <property type="project" value="InterPro"/>
</dbReference>
<dbReference type="GO" id="GO:0003700">
    <property type="term" value="F:DNA-binding transcription factor activity"/>
    <property type="evidence" value="ECO:0007669"/>
    <property type="project" value="TreeGrafter"/>
</dbReference>
<proteinExistence type="inferred from homology"/>
<keyword evidence="4 7" id="KW-0863">Zinc-finger</keyword>
<dbReference type="AlphaFoldDB" id="A0AAD2EAF8"/>
<evidence type="ECO:0000313" key="12">
    <source>
        <dbReference type="Proteomes" id="UP000834106"/>
    </source>
</evidence>
<dbReference type="PROSITE" id="PS51017">
    <property type="entry name" value="CCT"/>
    <property type="match status" value="1"/>
</dbReference>
<dbReference type="CDD" id="cd19821">
    <property type="entry name" value="Bbox1_BBX-like"/>
    <property type="match status" value="2"/>
</dbReference>
<evidence type="ECO:0000256" key="8">
    <source>
        <dbReference type="PROSITE-ProRule" id="PRU00357"/>
    </source>
</evidence>
<evidence type="ECO:0000256" key="7">
    <source>
        <dbReference type="PROSITE-ProRule" id="PRU00024"/>
    </source>
</evidence>
<evidence type="ECO:0000256" key="2">
    <source>
        <dbReference type="ARBA" id="ARBA00010024"/>
    </source>
</evidence>
<dbReference type="InterPro" id="IPR045281">
    <property type="entry name" value="CONSTANS-like"/>
</dbReference>
<dbReference type="Pfam" id="PF00643">
    <property type="entry name" value="zf-B_box"/>
    <property type="match status" value="1"/>
</dbReference>
<organism evidence="11 12">
    <name type="scientific">Fraxinus pennsylvanica</name>
    <dbReference type="NCBI Taxonomy" id="56036"/>
    <lineage>
        <taxon>Eukaryota</taxon>
        <taxon>Viridiplantae</taxon>
        <taxon>Streptophyta</taxon>
        <taxon>Embryophyta</taxon>
        <taxon>Tracheophyta</taxon>
        <taxon>Spermatophyta</taxon>
        <taxon>Magnoliopsida</taxon>
        <taxon>eudicotyledons</taxon>
        <taxon>Gunneridae</taxon>
        <taxon>Pentapetalae</taxon>
        <taxon>asterids</taxon>
        <taxon>lamiids</taxon>
        <taxon>Lamiales</taxon>
        <taxon>Oleaceae</taxon>
        <taxon>Oleeae</taxon>
        <taxon>Fraxinus</taxon>
    </lineage>
</organism>
<keyword evidence="3" id="KW-0479">Metal-binding</keyword>
<dbReference type="EMBL" id="OU503052">
    <property type="protein sequence ID" value="CAI9780716.1"/>
    <property type="molecule type" value="Genomic_DNA"/>
</dbReference>
<dbReference type="PANTHER" id="PTHR31319">
    <property type="entry name" value="ZINC FINGER PROTEIN CONSTANS-LIKE 4"/>
    <property type="match status" value="1"/>
</dbReference>
<evidence type="ECO:0000256" key="5">
    <source>
        <dbReference type="ARBA" id="ARBA00022833"/>
    </source>
</evidence>
<keyword evidence="12" id="KW-1185">Reference proteome</keyword>
<comment type="similarity">
    <text evidence="2">Belongs to the CONSTANS family.</text>
</comment>
<evidence type="ECO:0000256" key="4">
    <source>
        <dbReference type="ARBA" id="ARBA00022771"/>
    </source>
</evidence>
<dbReference type="GO" id="GO:0005634">
    <property type="term" value="C:nucleus"/>
    <property type="evidence" value="ECO:0007669"/>
    <property type="project" value="UniProtKB-SubCell"/>
</dbReference>
<dbReference type="Pfam" id="PF06203">
    <property type="entry name" value="CCT"/>
    <property type="match status" value="1"/>
</dbReference>
<evidence type="ECO:0000256" key="1">
    <source>
        <dbReference type="ARBA" id="ARBA00004123"/>
    </source>
</evidence>
<dbReference type="InterPro" id="IPR010402">
    <property type="entry name" value="CCT_domain"/>
</dbReference>
<feature type="domain" description="B box-type" evidence="9">
    <location>
        <begin position="12"/>
        <end position="59"/>
    </location>
</feature>
<keyword evidence="5" id="KW-0862">Zinc</keyword>
<evidence type="ECO:0000259" key="10">
    <source>
        <dbReference type="PROSITE" id="PS51017"/>
    </source>
</evidence>
<reference evidence="11" key="1">
    <citation type="submission" date="2023-05" db="EMBL/GenBank/DDBJ databases">
        <authorList>
            <person name="Huff M."/>
        </authorList>
    </citation>
    <scope>NUCLEOTIDE SEQUENCE</scope>
</reference>
<dbReference type="Proteomes" id="UP000834106">
    <property type="component" value="Chromosome 17"/>
</dbReference>
<feature type="domain" description="CCT" evidence="10">
    <location>
        <begin position="277"/>
        <end position="319"/>
    </location>
</feature>
<evidence type="ECO:0000256" key="6">
    <source>
        <dbReference type="ARBA" id="ARBA00023242"/>
    </source>
</evidence>
<accession>A0AAD2EAF8</accession>
<name>A0AAD2EAF8_9LAMI</name>
<dbReference type="InterPro" id="IPR049808">
    <property type="entry name" value="CONSTANS-like_Bbox1"/>
</dbReference>
<evidence type="ECO:0000259" key="9">
    <source>
        <dbReference type="PROSITE" id="PS50119"/>
    </source>
</evidence>
<evidence type="ECO:0000256" key="3">
    <source>
        <dbReference type="ARBA" id="ARBA00022723"/>
    </source>
</evidence>
<protein>
    <submittedName>
        <fullName evidence="11">Uncharacterized protein</fullName>
    </submittedName>
</protein>
<dbReference type="GO" id="GO:2000028">
    <property type="term" value="P:regulation of photoperiodism, flowering"/>
    <property type="evidence" value="ECO:0007669"/>
    <property type="project" value="TreeGrafter"/>
</dbReference>
<feature type="domain" description="B box-type" evidence="9">
    <location>
        <begin position="55"/>
        <end position="102"/>
    </location>
</feature>